<dbReference type="PROSITE" id="PS51257">
    <property type="entry name" value="PROKAR_LIPOPROTEIN"/>
    <property type="match status" value="1"/>
</dbReference>
<feature type="chain" id="PRO_5043878752" description="Reverse transcriptase domain-containing protein" evidence="1">
    <location>
        <begin position="24"/>
        <end position="927"/>
    </location>
</feature>
<dbReference type="InterPro" id="IPR043502">
    <property type="entry name" value="DNA/RNA_pol_sf"/>
</dbReference>
<dbReference type="InterPro" id="IPR000477">
    <property type="entry name" value="RT_dom"/>
</dbReference>
<evidence type="ECO:0000259" key="2">
    <source>
        <dbReference type="Pfam" id="PF00078"/>
    </source>
</evidence>
<reference evidence="4" key="1">
    <citation type="submission" date="2020-06" db="EMBL/GenBank/DDBJ databases">
        <authorList>
            <person name="Li T."/>
            <person name="Hu X."/>
            <person name="Zhang T."/>
            <person name="Song X."/>
            <person name="Zhang H."/>
            <person name="Dai N."/>
            <person name="Sheng W."/>
            <person name="Hou X."/>
            <person name="Wei L."/>
        </authorList>
    </citation>
    <scope>NUCLEOTIDE SEQUENCE</scope>
    <source>
        <strain evidence="4">G02</strain>
        <tissue evidence="4">Leaf</tissue>
    </source>
</reference>
<evidence type="ECO:0008006" key="5">
    <source>
        <dbReference type="Google" id="ProtNLM"/>
    </source>
</evidence>
<reference evidence="4" key="2">
    <citation type="journal article" date="2024" name="Plant">
        <title>Genomic evolution and insights into agronomic trait innovations of Sesamum species.</title>
        <authorList>
            <person name="Miao H."/>
            <person name="Wang L."/>
            <person name="Qu L."/>
            <person name="Liu H."/>
            <person name="Sun Y."/>
            <person name="Le M."/>
            <person name="Wang Q."/>
            <person name="Wei S."/>
            <person name="Zheng Y."/>
            <person name="Lin W."/>
            <person name="Duan Y."/>
            <person name="Cao H."/>
            <person name="Xiong S."/>
            <person name="Wang X."/>
            <person name="Wei L."/>
            <person name="Li C."/>
            <person name="Ma Q."/>
            <person name="Ju M."/>
            <person name="Zhao R."/>
            <person name="Li G."/>
            <person name="Mu C."/>
            <person name="Tian Q."/>
            <person name="Mei H."/>
            <person name="Zhang T."/>
            <person name="Gao T."/>
            <person name="Zhang H."/>
        </authorList>
    </citation>
    <scope>NUCLEOTIDE SEQUENCE</scope>
    <source>
        <strain evidence="4">G02</strain>
    </source>
</reference>
<dbReference type="AlphaFoldDB" id="A0AAW2IXK7"/>
<dbReference type="InterPro" id="IPR026960">
    <property type="entry name" value="RVT-Znf"/>
</dbReference>
<dbReference type="Pfam" id="PF00078">
    <property type="entry name" value="RVT_1"/>
    <property type="match status" value="1"/>
</dbReference>
<dbReference type="InterPro" id="IPR036691">
    <property type="entry name" value="Endo/exonu/phosph_ase_sf"/>
</dbReference>
<feature type="domain" description="Reverse transcriptase zinc-binding" evidence="3">
    <location>
        <begin position="742"/>
        <end position="823"/>
    </location>
</feature>
<evidence type="ECO:0000256" key="1">
    <source>
        <dbReference type="SAM" id="SignalP"/>
    </source>
</evidence>
<accession>A0AAW2IXK7</accession>
<gene>
    <name evidence="4" type="ORF">Sradi_7130300</name>
</gene>
<dbReference type="EMBL" id="JACGWJ010000896">
    <property type="protein sequence ID" value="KAL0287129.1"/>
    <property type="molecule type" value="Genomic_DNA"/>
</dbReference>
<dbReference type="CDD" id="cd01650">
    <property type="entry name" value="RT_nLTR_like"/>
    <property type="match status" value="1"/>
</dbReference>
<protein>
    <recommendedName>
        <fullName evidence="5">Reverse transcriptase domain-containing protein</fullName>
    </recommendedName>
</protein>
<comment type="caution">
    <text evidence="4">The sequence shown here is derived from an EMBL/GenBank/DDBJ whole genome shotgun (WGS) entry which is preliminary data.</text>
</comment>
<evidence type="ECO:0000313" key="4">
    <source>
        <dbReference type="EMBL" id="KAL0287129.1"/>
    </source>
</evidence>
<keyword evidence="1" id="KW-0732">Signal</keyword>
<dbReference type="PANTHER" id="PTHR33116:SF80">
    <property type="entry name" value="REVERSE TRANSCRIPTASE ZINC-BINDING DOMAIN-CONTAINING PROTEIN"/>
    <property type="match status" value="1"/>
</dbReference>
<dbReference type="SUPFAM" id="SSF56219">
    <property type="entry name" value="DNase I-like"/>
    <property type="match status" value="1"/>
</dbReference>
<feature type="signal peptide" evidence="1">
    <location>
        <begin position="1"/>
        <end position="23"/>
    </location>
</feature>
<proteinExistence type="predicted"/>
<dbReference type="SUPFAM" id="SSF56672">
    <property type="entry name" value="DNA/RNA polymerases"/>
    <property type="match status" value="1"/>
</dbReference>
<feature type="domain" description="Reverse transcriptase" evidence="2">
    <location>
        <begin position="353"/>
        <end position="482"/>
    </location>
</feature>
<organism evidence="4">
    <name type="scientific">Sesamum radiatum</name>
    <name type="common">Black benniseed</name>
    <dbReference type="NCBI Taxonomy" id="300843"/>
    <lineage>
        <taxon>Eukaryota</taxon>
        <taxon>Viridiplantae</taxon>
        <taxon>Streptophyta</taxon>
        <taxon>Embryophyta</taxon>
        <taxon>Tracheophyta</taxon>
        <taxon>Spermatophyta</taxon>
        <taxon>Magnoliopsida</taxon>
        <taxon>eudicotyledons</taxon>
        <taxon>Gunneridae</taxon>
        <taxon>Pentapetalae</taxon>
        <taxon>asterids</taxon>
        <taxon>lamiids</taxon>
        <taxon>Lamiales</taxon>
        <taxon>Pedaliaceae</taxon>
        <taxon>Sesamum</taxon>
    </lineage>
</organism>
<evidence type="ECO:0000259" key="3">
    <source>
        <dbReference type="Pfam" id="PF13966"/>
    </source>
</evidence>
<dbReference type="PANTHER" id="PTHR33116">
    <property type="entry name" value="REVERSE TRANSCRIPTASE ZINC-BINDING DOMAIN-CONTAINING PROTEIN-RELATED-RELATED"/>
    <property type="match status" value="1"/>
</dbReference>
<name>A0AAW2IXK7_SESRA</name>
<dbReference type="Pfam" id="PF13966">
    <property type="entry name" value="zf-RVT"/>
    <property type="match status" value="1"/>
</dbReference>
<sequence length="927" mass="106696">MAEFRAFILAAALVHLLFTGCPCTWHNCSEWSRSLWRRLDRVLVNDTWLDVWPHSSYLSALPQTSDHSPLVLLGAERRIDRGVFKFDNYLVTQPSFIPSVQQVWNHRIVGTKMYEVTRKLKALKPVFRAQRKLKGDLSNNVLRAQQFLVQAQSLFDTFKEDILMHLVQWCRMIYCRAVDMDDKMLRQRTKFNWLQQGDRCTKVFFRRINVTRATMRVYQISNATGDTLTDTEHVVAEFVTYFEALLGGERQPCNLNLDFLQPHLKHTLTVEEAAALLRQVSTGEVKEALFAISEDSAPGPDGYTSAFFKSAWTKIGEDICAAVQEFFLSGKLLKQINTTLLVLIPKVQLPTRVMQFRPIACCNVLYKIISKILVSRMQRVLDSLIDYSQNAFIPGRSIADNVLLAQELLLGYNQTKLPQRCTIKVDIQKAYDSVLWDFLFEMLRIFKFPMQFIGWVQRCVTTTAYSIALNGEVASVRLVKEVLEEFGVLSGLQVNPNKSTIILSRAVQRDRQQILNISGFQEGRVQLLKSVLGALHVYWLSVFVLPKAIVKVIEQQMRSFLWKGVAGSGLAKVSWEQVSKAKEEGGLGIRRVLHMNNALILKHVWRILQQDSSSIWVAWVLRHRLRNQSIWTVNVTTASWCWRKIVKVSRLFKEGLAYEVGDGCKFRLWTDLWHPASPLIKSFPRGPLITGLPSDSYLQTVIHNGQWCWPSASHFDIQQIVAALPAIHLNQSDRIVWTAGTFSTHSVFALLQPVSSSVHWHQLIGGKFCIPRHDFIRWLAILERLSTLDRIWAPATGQGCVLCGGQQGESHLHLFFHCSYTRFCLSFLKRQARFQWPNRGWQYDILWAARRWRGCHLLNEASRSLLASFVYHVWCERNNRIFTATAESSELVAFRALDDVRLRIIAANLKPSLQRMVLYRIWHIPWP</sequence>